<evidence type="ECO:0000256" key="2">
    <source>
        <dbReference type="ARBA" id="ARBA00023125"/>
    </source>
</evidence>
<dbReference type="InterPro" id="IPR037923">
    <property type="entry name" value="HTH-like"/>
</dbReference>
<dbReference type="SMART" id="SM00342">
    <property type="entry name" value="HTH_ARAC"/>
    <property type="match status" value="1"/>
</dbReference>
<evidence type="ECO:0000259" key="4">
    <source>
        <dbReference type="PROSITE" id="PS01124"/>
    </source>
</evidence>
<dbReference type="SUPFAM" id="SSF51215">
    <property type="entry name" value="Regulatory protein AraC"/>
    <property type="match status" value="1"/>
</dbReference>
<dbReference type="RefSeq" id="WP_207415332.1">
    <property type="nucleotide sequence ID" value="NZ_CP061179.1"/>
</dbReference>
<evidence type="ECO:0000256" key="1">
    <source>
        <dbReference type="ARBA" id="ARBA00023015"/>
    </source>
</evidence>
<dbReference type="Proteomes" id="UP001518989">
    <property type="component" value="Unassembled WGS sequence"/>
</dbReference>
<dbReference type="SUPFAM" id="SSF46689">
    <property type="entry name" value="Homeodomain-like"/>
    <property type="match status" value="2"/>
</dbReference>
<dbReference type="Pfam" id="PF02311">
    <property type="entry name" value="AraC_binding"/>
    <property type="match status" value="1"/>
</dbReference>
<protein>
    <submittedName>
        <fullName evidence="5">AraC family transcriptional regulator</fullName>
    </submittedName>
</protein>
<dbReference type="PANTHER" id="PTHR46796">
    <property type="entry name" value="HTH-TYPE TRANSCRIPTIONAL ACTIVATOR RHAS-RELATED"/>
    <property type="match status" value="1"/>
</dbReference>
<organism evidence="5 6">
    <name type="scientific">Roseomonas haemaphysalidis</name>
    <dbReference type="NCBI Taxonomy" id="2768162"/>
    <lineage>
        <taxon>Bacteria</taxon>
        <taxon>Pseudomonadati</taxon>
        <taxon>Pseudomonadota</taxon>
        <taxon>Alphaproteobacteria</taxon>
        <taxon>Acetobacterales</taxon>
        <taxon>Roseomonadaceae</taxon>
        <taxon>Roseomonas</taxon>
    </lineage>
</organism>
<dbReference type="InterPro" id="IPR009057">
    <property type="entry name" value="Homeodomain-like_sf"/>
</dbReference>
<dbReference type="InterPro" id="IPR018060">
    <property type="entry name" value="HTH_AraC"/>
</dbReference>
<dbReference type="PROSITE" id="PS01124">
    <property type="entry name" value="HTH_ARAC_FAMILY_2"/>
    <property type="match status" value="1"/>
</dbReference>
<dbReference type="PANTHER" id="PTHR46796:SF2">
    <property type="entry name" value="TRANSCRIPTIONAL REGULATORY PROTEIN"/>
    <property type="match status" value="1"/>
</dbReference>
<reference evidence="5 6" key="1">
    <citation type="submission" date="2020-09" db="EMBL/GenBank/DDBJ databases">
        <title>Roseomonas.</title>
        <authorList>
            <person name="Zhu W."/>
        </authorList>
    </citation>
    <scope>NUCLEOTIDE SEQUENCE [LARGE SCALE GENOMIC DNA]</scope>
    <source>
        <strain evidence="5 6">573</strain>
    </source>
</reference>
<gene>
    <name evidence="5" type="ORF">IAI61_02775</name>
</gene>
<keyword evidence="6" id="KW-1185">Reference proteome</keyword>
<evidence type="ECO:0000313" key="5">
    <source>
        <dbReference type="EMBL" id="MBO1077941.1"/>
    </source>
</evidence>
<keyword evidence="2" id="KW-0238">DNA-binding</keyword>
<dbReference type="Pfam" id="PF12833">
    <property type="entry name" value="HTH_18"/>
    <property type="match status" value="1"/>
</dbReference>
<accession>A0ABS3KKE0</accession>
<proteinExistence type="predicted"/>
<dbReference type="EMBL" id="JACTNG010000001">
    <property type="protein sequence ID" value="MBO1077941.1"/>
    <property type="molecule type" value="Genomic_DNA"/>
</dbReference>
<evidence type="ECO:0000313" key="6">
    <source>
        <dbReference type="Proteomes" id="UP001518989"/>
    </source>
</evidence>
<keyword evidence="3" id="KW-0804">Transcription</keyword>
<feature type="domain" description="HTH araC/xylS-type" evidence="4">
    <location>
        <begin position="205"/>
        <end position="273"/>
    </location>
</feature>
<comment type="caution">
    <text evidence="5">The sequence shown here is derived from an EMBL/GenBank/DDBJ whole genome shotgun (WGS) entry which is preliminary data.</text>
</comment>
<sequence>MTADAPATPDHVRIVRDDATGVEAVGARFAAHAYDLHRHDEWLVGVTDHGVQDFLCRGVRQRSTAGRVILIEPGEAHDGQAGAPGGFSYRMLYLPQAWLRHGLDHAARGAPGFAACLHDDPALGAAIRAASLALFQPNERLRRDAAMDAVLHLLRPHLGLASRAAAARRDSRVAERARDCLHALLAEDPGADALARAAGAADRFHLSRAFRAAFGTSPHAYLVQIRLLRARRLLARGERPAAAAAACGFADQSHLGRRFRRAYGITPAAYRALCTDVPDRAAQGG</sequence>
<dbReference type="Gene3D" id="1.10.10.60">
    <property type="entry name" value="Homeodomain-like"/>
    <property type="match status" value="2"/>
</dbReference>
<name>A0ABS3KKE0_9PROT</name>
<dbReference type="InterPro" id="IPR050204">
    <property type="entry name" value="AraC_XylS_family_regulators"/>
</dbReference>
<keyword evidence="1" id="KW-0805">Transcription regulation</keyword>
<evidence type="ECO:0000256" key="3">
    <source>
        <dbReference type="ARBA" id="ARBA00023163"/>
    </source>
</evidence>
<dbReference type="InterPro" id="IPR003313">
    <property type="entry name" value="AraC-bd"/>
</dbReference>